<organism evidence="3 4">
    <name type="scientific">Terrabacter carboxydivorans</name>
    <dbReference type="NCBI Taxonomy" id="619730"/>
    <lineage>
        <taxon>Bacteria</taxon>
        <taxon>Bacillati</taxon>
        <taxon>Actinomycetota</taxon>
        <taxon>Actinomycetes</taxon>
        <taxon>Micrococcales</taxon>
        <taxon>Intrasporangiaceae</taxon>
        <taxon>Terrabacter</taxon>
    </lineage>
</organism>
<dbReference type="PANTHER" id="PTHR48104:SF30">
    <property type="entry name" value="METACASPASE-1"/>
    <property type="match status" value="1"/>
</dbReference>
<evidence type="ECO:0000313" key="3">
    <source>
        <dbReference type="EMBL" id="GAA2481657.1"/>
    </source>
</evidence>
<feature type="domain" description="Peptidase C14 caspase" evidence="2">
    <location>
        <begin position="3"/>
        <end position="261"/>
    </location>
</feature>
<accession>A0ABP5YI19</accession>
<sequence>MSKRALLIGVNQYAIPGADLRGCVNDVQNVAGALKDVYGFTDADITMLVDDGATKAAMTQAMTDLVGSARPGDVLYLHYSGHGSNVPDTNGDETTDHRDEILCPHDLDWNDPLTDDWLRTTFDRLDPGATLTVVMDCCHSGSNTREPRRPDAPPPEVLSRFLPNPDDEAGGGEFTGTPNRSRRRQRQQDVHVVDITETLLSGCRDDQTSADADIAGTYNGALTYYLVRAMREAPQATYRELHARTLAGLTGNYDQVPQLEGRAPRLDQVFLSGTA</sequence>
<gene>
    <name evidence="3" type="ORF">GCM10009858_19190</name>
</gene>
<dbReference type="EMBL" id="BAAARE010000007">
    <property type="protein sequence ID" value="GAA2481657.1"/>
    <property type="molecule type" value="Genomic_DNA"/>
</dbReference>
<protein>
    <submittedName>
        <fullName evidence="3">Caspase family protein</fullName>
    </submittedName>
</protein>
<dbReference type="InterPro" id="IPR050452">
    <property type="entry name" value="Metacaspase"/>
</dbReference>
<evidence type="ECO:0000259" key="2">
    <source>
        <dbReference type="Pfam" id="PF00656"/>
    </source>
</evidence>
<reference evidence="4" key="1">
    <citation type="journal article" date="2019" name="Int. J. Syst. Evol. Microbiol.">
        <title>The Global Catalogue of Microorganisms (GCM) 10K type strain sequencing project: providing services to taxonomists for standard genome sequencing and annotation.</title>
        <authorList>
            <consortium name="The Broad Institute Genomics Platform"/>
            <consortium name="The Broad Institute Genome Sequencing Center for Infectious Disease"/>
            <person name="Wu L."/>
            <person name="Ma J."/>
        </authorList>
    </citation>
    <scope>NUCLEOTIDE SEQUENCE [LARGE SCALE GENOMIC DNA]</scope>
    <source>
        <strain evidence="4">JCM 16259</strain>
    </source>
</reference>
<dbReference type="InterPro" id="IPR011600">
    <property type="entry name" value="Pept_C14_caspase"/>
</dbReference>
<dbReference type="PANTHER" id="PTHR48104">
    <property type="entry name" value="METACASPASE-4"/>
    <property type="match status" value="1"/>
</dbReference>
<comment type="caution">
    <text evidence="3">The sequence shown here is derived from an EMBL/GenBank/DDBJ whole genome shotgun (WGS) entry which is preliminary data.</text>
</comment>
<dbReference type="Proteomes" id="UP001500730">
    <property type="component" value="Unassembled WGS sequence"/>
</dbReference>
<dbReference type="Gene3D" id="3.40.50.12660">
    <property type="match status" value="1"/>
</dbReference>
<feature type="region of interest" description="Disordered" evidence="1">
    <location>
        <begin position="140"/>
        <end position="189"/>
    </location>
</feature>
<keyword evidence="4" id="KW-1185">Reference proteome</keyword>
<dbReference type="Pfam" id="PF00656">
    <property type="entry name" value="Peptidase_C14"/>
    <property type="match status" value="1"/>
</dbReference>
<evidence type="ECO:0000256" key="1">
    <source>
        <dbReference type="SAM" id="MobiDB-lite"/>
    </source>
</evidence>
<evidence type="ECO:0000313" key="4">
    <source>
        <dbReference type="Proteomes" id="UP001500730"/>
    </source>
</evidence>
<dbReference type="RefSeq" id="WP_344254649.1">
    <property type="nucleotide sequence ID" value="NZ_BAAARE010000007.1"/>
</dbReference>
<proteinExistence type="predicted"/>
<name>A0ABP5YI19_9MICO</name>